<keyword evidence="2" id="KW-1185">Reference proteome</keyword>
<gene>
    <name evidence="1" type="ORF">C7448_10931</name>
</gene>
<proteinExistence type="predicted"/>
<dbReference type="EMBL" id="QUNS01000009">
    <property type="protein sequence ID" value="REH45781.1"/>
    <property type="molecule type" value="Genomic_DNA"/>
</dbReference>
<organism evidence="1 2">
    <name type="scientific">Tenacibaculum gallaicum</name>
    <dbReference type="NCBI Taxonomy" id="561505"/>
    <lineage>
        <taxon>Bacteria</taxon>
        <taxon>Pseudomonadati</taxon>
        <taxon>Bacteroidota</taxon>
        <taxon>Flavobacteriia</taxon>
        <taxon>Flavobacteriales</taxon>
        <taxon>Flavobacteriaceae</taxon>
        <taxon>Tenacibaculum</taxon>
    </lineage>
</organism>
<accession>A0A3E0HH41</accession>
<name>A0A3E0HH41_9FLAO</name>
<dbReference type="OrthoDB" id="8955051at2"/>
<dbReference type="SUPFAM" id="SSF53383">
    <property type="entry name" value="PLP-dependent transferases"/>
    <property type="match status" value="1"/>
</dbReference>
<dbReference type="AlphaFoldDB" id="A0A3E0HH41"/>
<protein>
    <recommendedName>
        <fullName evidence="3">dTDP-4-amino-4,6-dideoxygalactose transaminase</fullName>
    </recommendedName>
</protein>
<evidence type="ECO:0000313" key="1">
    <source>
        <dbReference type="EMBL" id="REH45781.1"/>
    </source>
</evidence>
<comment type="caution">
    <text evidence="1">The sequence shown here is derived from an EMBL/GenBank/DDBJ whole genome shotgun (WGS) entry which is preliminary data.</text>
</comment>
<dbReference type="Proteomes" id="UP000256884">
    <property type="component" value="Unassembled WGS sequence"/>
</dbReference>
<evidence type="ECO:0000313" key="2">
    <source>
        <dbReference type="Proteomes" id="UP000256884"/>
    </source>
</evidence>
<evidence type="ECO:0008006" key="3">
    <source>
        <dbReference type="Google" id="ProtNLM"/>
    </source>
</evidence>
<sequence length="349" mass="41285">MINKEFGSDFHSCNQEFILDKNQRNFFEDENFSFFLSGRSALYALLQHGIKNNGWKKVYIPSYYCQDVIENLSNLNIQVIVFRSNPNNLILDYDFFEDEETSVFVNVNYFGVRDFNTQLFKKIVVVDDLTHNINAIKISNANYVFGSLRKQLPIPLGGFLYSPNKFQLPEGKESILADQVAENKTLGMFLKNEYLQNRFSNKDLYRSYYSKAEEQLTKLYRDYKLPVLAENILERLNVEEIFKKKESNIQLALKYLKDYLNYTFSVDENSLGLLLFFDSNIQRDFIRNKLIKSNVYPAILWPNQKIDNDISYQNRFLFLHTDYRYSKEDIIYITTALKKSIQECQKQKL</sequence>
<reference evidence="1 2" key="1">
    <citation type="submission" date="2018-08" db="EMBL/GenBank/DDBJ databases">
        <title>Genomic Encyclopedia of Type Strains, Phase IV (KMG-IV): sequencing the most valuable type-strain genomes for metagenomic binning, comparative biology and taxonomic classification.</title>
        <authorList>
            <person name="Goeker M."/>
        </authorList>
    </citation>
    <scope>NUCLEOTIDE SEQUENCE [LARGE SCALE GENOMIC DNA]</scope>
    <source>
        <strain evidence="1 2">DSM 18841</strain>
    </source>
</reference>
<dbReference type="RefSeq" id="WP_115901972.1">
    <property type="nucleotide sequence ID" value="NZ_QUNS01000009.1"/>
</dbReference>
<dbReference type="InterPro" id="IPR015424">
    <property type="entry name" value="PyrdxlP-dep_Trfase"/>
</dbReference>